<dbReference type="Proteomes" id="UP000003692">
    <property type="component" value="Unassembled WGS sequence"/>
</dbReference>
<evidence type="ECO:0000313" key="1">
    <source>
        <dbReference type="EMBL" id="EFE24819.1"/>
    </source>
</evidence>
<protein>
    <submittedName>
        <fullName evidence="1">Uncharacterized protein</fullName>
    </submittedName>
</protein>
<dbReference type="HOGENOM" id="CLU_3079341_0_0_6"/>
<reference evidence="1 2" key="1">
    <citation type="submission" date="2010-02" db="EMBL/GenBank/DDBJ databases">
        <authorList>
            <person name="Weinstock G."/>
            <person name="Sodergren E."/>
            <person name="Clifton S."/>
            <person name="Fulton L."/>
            <person name="Fulton B."/>
            <person name="Courtney L."/>
            <person name="Fronick C."/>
            <person name="Harrison M."/>
            <person name="Strong C."/>
            <person name="Farmer C."/>
            <person name="Delahaunty K."/>
            <person name="Markovic C."/>
            <person name="Hall O."/>
            <person name="Minx P."/>
            <person name="Tomlinson C."/>
            <person name="Mitreva M."/>
            <person name="Nelson J."/>
            <person name="Hou S."/>
            <person name="Wollam A."/>
            <person name="Pepin K.H."/>
            <person name="Johnson M."/>
            <person name="Bhonagiri V."/>
            <person name="Zhang X."/>
            <person name="Suruliraj S."/>
            <person name="Warren W."/>
            <person name="Chinwalla A."/>
            <person name="Mardis E.R."/>
            <person name="Wilson R.K."/>
        </authorList>
    </citation>
    <scope>NUCLEOTIDE SEQUENCE [LARGE SCALE GENOMIC DNA]</scope>
    <source>
        <strain evidence="1 2">ATCC 23685</strain>
    </source>
</reference>
<sequence>MKEGELSSVKEMKIKTAAVRHHHQMGYPPDMRPKPIIIFHFYFLFPRKLNLL</sequence>
<gene>
    <name evidence="1" type="ORF">EDWATA_00153</name>
</gene>
<name>D4F0C9_EDWTA</name>
<dbReference type="EMBL" id="ADGK01000009">
    <property type="protein sequence ID" value="EFE24819.1"/>
    <property type="molecule type" value="Genomic_DNA"/>
</dbReference>
<organism evidence="1 2">
    <name type="scientific">Edwardsiella tarda ATCC 23685</name>
    <dbReference type="NCBI Taxonomy" id="500638"/>
    <lineage>
        <taxon>Bacteria</taxon>
        <taxon>Pseudomonadati</taxon>
        <taxon>Pseudomonadota</taxon>
        <taxon>Gammaproteobacteria</taxon>
        <taxon>Enterobacterales</taxon>
        <taxon>Hafniaceae</taxon>
        <taxon>Edwardsiella</taxon>
    </lineage>
</organism>
<comment type="caution">
    <text evidence="1">The sequence shown here is derived from an EMBL/GenBank/DDBJ whole genome shotgun (WGS) entry which is preliminary data.</text>
</comment>
<dbReference type="AlphaFoldDB" id="D4F0C9"/>
<proteinExistence type="predicted"/>
<accession>D4F0C9</accession>
<evidence type="ECO:0000313" key="2">
    <source>
        <dbReference type="Proteomes" id="UP000003692"/>
    </source>
</evidence>